<sequence>MTTKSSEAESHPYDQEASEPPPPTYQDALSHGLQENMAVTDDGRIEMNSDSRMFRAMSQFIPDFDLDAAQVQSPLILDGPSRMPLEGQALNSVNAPKQGANGWSVRLNIVIQIVGSRGDVQPFIALATELKRWGHQVRLATHGAFEEFVTSSGIEFFPIGGDPADLMAYMVKNPGLIPSMKGLRDGEVQRKRKMVAEILDGCWRSCLEPDPRTKTPFVADAIIANPPSFGHIHCSQALGIPLHLMFTMPWSSTRAFPHPLANLKRSDHTSQQSRAMTNFISYSMVEWMTWQGVGDIVNDWRKSLDLEPVAMSEGPGLADTLRVPFTYCWSPALIAKPADWGPQIDVCGFFFRDMPSYNPPSDLMSFLEQGSRPIYIGFGSIVVDDPDQTTAILLEAIEQAGVRAIISRGWSKLGGSKQGDSNLYFIDDCPHEWLFQHVSAVMHHGGAGTTACGLKHGRPTIVVPFFGDQQFWGDMVAAARAGPPPIPYRSLDSSKLADSIRFCLQLEAQIAAQKMSRTMARENGVEDAVRSFHANLPLSSLPCDILSDRPAVFQYRYKSRCIKLSGVAGQVLLDHLRVGAKKLNLYSSFETTIDNPRWDPVTGAASAAMGTYYSMFASVANIVLRPARVYRSAKDSKAIATPNLEAVSVAELEGSQPRDEGQLMIPQGSLRRARSTGNMARDAELSTNGTQPKASSSTGKDKNANNVAASMALASASGVGDLLKNSSKGMLLDIPLAFAEGSRALPKLYGEQVRDYGTVTDWKSGLVVSGKSLVLGIGEGFADLAVKPVQGAMQSGVTGGVLGIAKGFMGFSTKVSSAAFGIVAYPGLGIYKSARSLVKNKNRKLVMRSRLQEASECIQSLRANDNSGFHEDAILEAFEAWKKGEV</sequence>
<protein>
    <submittedName>
        <fullName evidence="1">Uncharacterized protein</fullName>
    </submittedName>
</protein>
<organism evidence="1 2">
    <name type="scientific">Fusarium decemcellulare</name>
    <dbReference type="NCBI Taxonomy" id="57161"/>
    <lineage>
        <taxon>Eukaryota</taxon>
        <taxon>Fungi</taxon>
        <taxon>Dikarya</taxon>
        <taxon>Ascomycota</taxon>
        <taxon>Pezizomycotina</taxon>
        <taxon>Sordariomycetes</taxon>
        <taxon>Hypocreomycetidae</taxon>
        <taxon>Hypocreales</taxon>
        <taxon>Nectriaceae</taxon>
        <taxon>Fusarium</taxon>
        <taxon>Fusarium decemcellulare species complex</taxon>
    </lineage>
</organism>
<evidence type="ECO:0000313" key="2">
    <source>
        <dbReference type="Proteomes" id="UP001148629"/>
    </source>
</evidence>
<gene>
    <name evidence="1" type="ORF">NM208_g4635</name>
</gene>
<keyword evidence="2" id="KW-1185">Reference proteome</keyword>
<reference evidence="1" key="1">
    <citation type="submission" date="2022-08" db="EMBL/GenBank/DDBJ databases">
        <title>Genome Sequence of Fusarium decemcellulare.</title>
        <authorList>
            <person name="Buettner E."/>
        </authorList>
    </citation>
    <scope>NUCLEOTIDE SEQUENCE</scope>
    <source>
        <strain evidence="1">Babe19</strain>
    </source>
</reference>
<accession>A0ACC1SJY2</accession>
<name>A0ACC1SJY2_9HYPO</name>
<dbReference type="Proteomes" id="UP001148629">
    <property type="component" value="Unassembled WGS sequence"/>
</dbReference>
<comment type="caution">
    <text evidence="1">The sequence shown here is derived from an EMBL/GenBank/DDBJ whole genome shotgun (WGS) entry which is preliminary data.</text>
</comment>
<dbReference type="EMBL" id="JANRMS010000355">
    <property type="protein sequence ID" value="KAJ3541379.1"/>
    <property type="molecule type" value="Genomic_DNA"/>
</dbReference>
<evidence type="ECO:0000313" key="1">
    <source>
        <dbReference type="EMBL" id="KAJ3541379.1"/>
    </source>
</evidence>
<proteinExistence type="predicted"/>